<dbReference type="EMBL" id="JACXZS010000003">
    <property type="protein sequence ID" value="MBD3941395.1"/>
    <property type="molecule type" value="Genomic_DNA"/>
</dbReference>
<dbReference type="Proteomes" id="UP000598426">
    <property type="component" value="Unassembled WGS sequence"/>
</dbReference>
<reference evidence="1 2" key="1">
    <citation type="submission" date="2020-09" db="EMBL/GenBank/DDBJ databases">
        <title>Isolation and identification of active actinomycetes.</title>
        <authorList>
            <person name="Li X."/>
        </authorList>
    </citation>
    <scope>NUCLEOTIDE SEQUENCE [LARGE SCALE GENOMIC DNA]</scope>
    <source>
        <strain evidence="1 2">NEAU-LLC</strain>
    </source>
</reference>
<dbReference type="Pfam" id="PF01547">
    <property type="entry name" value="SBP_bac_1"/>
    <property type="match status" value="1"/>
</dbReference>
<organism evidence="1 2">
    <name type="scientific">Microbacterium helvum</name>
    <dbReference type="NCBI Taxonomy" id="2773713"/>
    <lineage>
        <taxon>Bacteria</taxon>
        <taxon>Bacillati</taxon>
        <taxon>Actinomycetota</taxon>
        <taxon>Actinomycetes</taxon>
        <taxon>Micrococcales</taxon>
        <taxon>Microbacteriaceae</taxon>
        <taxon>Microbacterium</taxon>
    </lineage>
</organism>
<proteinExistence type="predicted"/>
<name>A0ABR8NL53_9MICO</name>
<dbReference type="PANTHER" id="PTHR43649:SF14">
    <property type="entry name" value="BLR3389 PROTEIN"/>
    <property type="match status" value="1"/>
</dbReference>
<comment type="caution">
    <text evidence="1">The sequence shown here is derived from an EMBL/GenBank/DDBJ whole genome shotgun (WGS) entry which is preliminary data.</text>
</comment>
<dbReference type="InterPro" id="IPR050490">
    <property type="entry name" value="Bact_solute-bd_prot1"/>
</dbReference>
<dbReference type="SUPFAM" id="SSF53850">
    <property type="entry name" value="Periplasmic binding protein-like II"/>
    <property type="match status" value="1"/>
</dbReference>
<accession>A0ABR8NL53</accession>
<keyword evidence="2" id="KW-1185">Reference proteome</keyword>
<sequence>MRRVAHVRPVLAGKATSALNRHLHSAVAVATAGVTVLALAGCSGGASAADDHTLRIAMGSPGEAQIRVWESVADEFEAANDGWKVDLNFQKDDLYQTIGLPNLLNGRNAPDLYFEWAGNRLLERDADGFAADLTPFIEDGPLTGVLDESQYGAVTVDGRVLMLPHIADVTNVLWYNTEILDTAGIEPPTTWDELLDACDALNEEGFIPIASGNKDLWAAGNWLAHLVSRVVGHEAYDQALSGEADFDTPEWQKAFGYVEDLAEHKCVNDSVNAIDDNEGAQLFFQGKAAMHAIGSWLVSWAIDEAPDLDFDFENLPAMPSEADPDSVIGVVTGYIVNAKSGDQKQEKAAEFLALLSSAENTQAFIDAEAVPVTATTSDSIDERTVRLNSLLSESEVVISPPDTGYELDVADAFYRSLSEVLGGRTTAADALTQLQDTLTK</sequence>
<evidence type="ECO:0000313" key="2">
    <source>
        <dbReference type="Proteomes" id="UP000598426"/>
    </source>
</evidence>
<evidence type="ECO:0000313" key="1">
    <source>
        <dbReference type="EMBL" id="MBD3941395.1"/>
    </source>
</evidence>
<protein>
    <submittedName>
        <fullName evidence="1">Carbohydrate ABC transporter substrate-binding protein</fullName>
    </submittedName>
</protein>
<dbReference type="Gene3D" id="3.40.190.10">
    <property type="entry name" value="Periplasmic binding protein-like II"/>
    <property type="match status" value="2"/>
</dbReference>
<gene>
    <name evidence="1" type="ORF">IF188_06750</name>
</gene>
<dbReference type="PANTHER" id="PTHR43649">
    <property type="entry name" value="ARABINOSE-BINDING PROTEIN-RELATED"/>
    <property type="match status" value="1"/>
</dbReference>
<dbReference type="InterPro" id="IPR006059">
    <property type="entry name" value="SBP"/>
</dbReference>